<dbReference type="KEGG" id="nwr:E3U44_18260"/>
<dbReference type="AlphaFoldDB" id="A0A4V1AWD2"/>
<keyword evidence="3" id="KW-1185">Reference proteome</keyword>
<evidence type="ECO:0000313" key="2">
    <source>
        <dbReference type="EMBL" id="QBQ56225.1"/>
    </source>
</evidence>
<dbReference type="InterPro" id="IPR041657">
    <property type="entry name" value="HTH_17"/>
</dbReference>
<dbReference type="Pfam" id="PF12728">
    <property type="entry name" value="HTH_17"/>
    <property type="match status" value="1"/>
</dbReference>
<protein>
    <submittedName>
        <fullName evidence="2">AlpA family phage regulatory protein</fullName>
    </submittedName>
</protein>
<dbReference type="EMBL" id="CP038033">
    <property type="protein sequence ID" value="QBQ56225.1"/>
    <property type="molecule type" value="Genomic_DNA"/>
</dbReference>
<accession>A0A4V1AWD2</accession>
<evidence type="ECO:0000313" key="3">
    <source>
        <dbReference type="Proteomes" id="UP000294325"/>
    </source>
</evidence>
<dbReference type="InterPro" id="IPR009061">
    <property type="entry name" value="DNA-bd_dom_put_sf"/>
</dbReference>
<sequence length="65" mass="7226">MPSVDPLKIRRIGQTCKCLGVSRSTLWRWVQAGKFPQPIELTPGGAKGFRESDIEAWLDGRAKGE</sequence>
<proteinExistence type="predicted"/>
<evidence type="ECO:0000259" key="1">
    <source>
        <dbReference type="Pfam" id="PF12728"/>
    </source>
</evidence>
<dbReference type="InterPro" id="IPR036388">
    <property type="entry name" value="WH-like_DNA-bd_sf"/>
</dbReference>
<feature type="domain" description="Helix-turn-helix" evidence="1">
    <location>
        <begin position="12"/>
        <end position="61"/>
    </location>
</feature>
<name>A0A4V1AWD2_9GAMM</name>
<dbReference type="Proteomes" id="UP000294325">
    <property type="component" value="Chromosome"/>
</dbReference>
<dbReference type="OrthoDB" id="8455288at2"/>
<dbReference type="RefSeq" id="WP_134359475.1">
    <property type="nucleotide sequence ID" value="NZ_CP038033.1"/>
</dbReference>
<reference evidence="2 3" key="1">
    <citation type="submission" date="2019-03" db="EMBL/GenBank/DDBJ databases">
        <title>The genome sequence of Nitrosococcus wardiae strain D1FHST reveals the archetypal metabolic capacity of ammonia-oxidizing Gammaproteobacteria.</title>
        <authorList>
            <person name="Wang L."/>
            <person name="Lim C.K."/>
            <person name="Hanson T.E."/>
            <person name="Dang H."/>
            <person name="Klotz M.G."/>
        </authorList>
    </citation>
    <scope>NUCLEOTIDE SEQUENCE [LARGE SCALE GENOMIC DNA]</scope>
    <source>
        <strain evidence="2 3">D1FHS</strain>
    </source>
</reference>
<dbReference type="SUPFAM" id="SSF46955">
    <property type="entry name" value="Putative DNA-binding domain"/>
    <property type="match status" value="1"/>
</dbReference>
<organism evidence="2 3">
    <name type="scientific">Nitrosococcus wardiae</name>
    <dbReference type="NCBI Taxonomy" id="1814290"/>
    <lineage>
        <taxon>Bacteria</taxon>
        <taxon>Pseudomonadati</taxon>
        <taxon>Pseudomonadota</taxon>
        <taxon>Gammaproteobacteria</taxon>
        <taxon>Chromatiales</taxon>
        <taxon>Chromatiaceae</taxon>
        <taxon>Nitrosococcus</taxon>
    </lineage>
</organism>
<gene>
    <name evidence="2" type="ORF">E3U44_18260</name>
</gene>
<dbReference type="Gene3D" id="1.10.10.10">
    <property type="entry name" value="Winged helix-like DNA-binding domain superfamily/Winged helix DNA-binding domain"/>
    <property type="match status" value="1"/>
</dbReference>